<gene>
    <name evidence="1" type="ORF">PBIL07802_LOCUS6672</name>
</gene>
<dbReference type="Pfam" id="PF07855">
    <property type="entry name" value="ATG101"/>
    <property type="match status" value="1"/>
</dbReference>
<evidence type="ECO:0000313" key="1">
    <source>
        <dbReference type="EMBL" id="CAE0244497.1"/>
    </source>
</evidence>
<name>A0A7S3G4X8_9EUKA</name>
<organism evidence="1">
    <name type="scientific">Palpitomonas bilix</name>
    <dbReference type="NCBI Taxonomy" id="652834"/>
    <lineage>
        <taxon>Eukaryota</taxon>
        <taxon>Eukaryota incertae sedis</taxon>
    </lineage>
</organism>
<dbReference type="EMBL" id="HBIB01010438">
    <property type="protein sequence ID" value="CAE0244497.1"/>
    <property type="molecule type" value="Transcribed_RNA"/>
</dbReference>
<dbReference type="GO" id="GO:0006914">
    <property type="term" value="P:autophagy"/>
    <property type="evidence" value="ECO:0007669"/>
    <property type="project" value="InterPro"/>
</dbReference>
<protein>
    <submittedName>
        <fullName evidence="1">Uncharacterized protein</fullName>
    </submittedName>
</protein>
<dbReference type="AlphaFoldDB" id="A0A7S3G4X8"/>
<accession>A0A7S3G4X8</accession>
<reference evidence="1" key="1">
    <citation type="submission" date="2021-01" db="EMBL/GenBank/DDBJ databases">
        <authorList>
            <person name="Corre E."/>
            <person name="Pelletier E."/>
            <person name="Niang G."/>
            <person name="Scheremetjew M."/>
            <person name="Finn R."/>
            <person name="Kale V."/>
            <person name="Holt S."/>
            <person name="Cochrane G."/>
            <person name="Meng A."/>
            <person name="Brown T."/>
            <person name="Cohen L."/>
        </authorList>
    </citation>
    <scope>NUCLEOTIDE SEQUENCE</scope>
    <source>
        <strain evidence="1">NIES-2562</strain>
    </source>
</reference>
<proteinExistence type="predicted"/>
<dbReference type="InterPro" id="IPR012445">
    <property type="entry name" value="ATG101"/>
</dbReference>
<sequence>MRRGSRSGRRAGMERKFTVGTLEVDELLLPKVLKAVVGTIAFTRGVSRPATLHVAEDLQAELGISFPWDKSNGYLQEAVEKAAEKVKKRGPPEREENGVTVHVKFGRRQKQKKTWEMNVLEKWEIPIRLLPAQFGEQRLANMTKLRDDVEKLLFDVLDEVEIDEPGAKFSHIPPPIDGEAPSEPLNIEVEVPDNKPKKHGFFGAIKDLFR</sequence>